<reference evidence="1" key="1">
    <citation type="submission" date="2022-04" db="EMBL/GenBank/DDBJ databases">
        <title>Systematic whole-genome sequencing reveals an unexpected diversity among actinomycetoma pathogens and provides insights into their antibacterial susceptibilities.</title>
        <authorList>
            <person name="Watson A.K."/>
            <person name="Kepplinger B."/>
            <person name="Bakhiet S.M."/>
            <person name="Mhmoud N.A."/>
            <person name="Chapman J."/>
            <person name="Allenby N."/>
            <person name="Mickiewicz K."/>
            <person name="Goodfellow M."/>
            <person name="Fahal A.H."/>
            <person name="Errington J."/>
        </authorList>
    </citation>
    <scope>NUCLEOTIDE SEQUENCE</scope>
    <source>
        <strain evidence="1">SD 504</strain>
    </source>
</reference>
<sequence length="177" mass="19456">MDRASLDTVESVVRDGKVVISADDSTVVAMVQGAVMSGRAVTFYLSRAQFTAVNAWYWTPTRIRAVGMEAVTHEEKARIESELGIRISGSSYSNRIECHCGRGYGTFEFVQQGIREHGREAVAAALELEVSHVLRVNQPLTAVCPDCDEELLARHDYKQDKYACCKDTKPDGGTPVA</sequence>
<name>A0ABY4TJD2_9ACTN</name>
<accession>A0ABY4TJD2</accession>
<protein>
    <submittedName>
        <fullName evidence="1">Uncharacterized protein</fullName>
    </submittedName>
</protein>
<evidence type="ECO:0000313" key="2">
    <source>
        <dbReference type="Proteomes" id="UP001056383"/>
    </source>
</evidence>
<organism evidence="1 2">
    <name type="scientific">Streptomyces sudanensis</name>
    <dbReference type="NCBI Taxonomy" id="436397"/>
    <lineage>
        <taxon>Bacteria</taxon>
        <taxon>Bacillati</taxon>
        <taxon>Actinomycetota</taxon>
        <taxon>Actinomycetes</taxon>
        <taxon>Kitasatosporales</taxon>
        <taxon>Streptomycetaceae</taxon>
        <taxon>Streptomyces</taxon>
    </lineage>
</organism>
<dbReference type="RefSeq" id="WP_010473120.1">
    <property type="nucleotide sequence ID" value="NZ_CP095474.1"/>
</dbReference>
<proteinExistence type="predicted"/>
<gene>
    <name evidence="1" type="ORF">MW084_23680</name>
</gene>
<keyword evidence="2" id="KW-1185">Reference proteome</keyword>
<dbReference type="EMBL" id="CP095474">
    <property type="protein sequence ID" value="URN18448.1"/>
    <property type="molecule type" value="Genomic_DNA"/>
</dbReference>
<evidence type="ECO:0000313" key="1">
    <source>
        <dbReference type="EMBL" id="URN18448.1"/>
    </source>
</evidence>
<dbReference type="Proteomes" id="UP001056383">
    <property type="component" value="Chromosome"/>
</dbReference>